<feature type="transmembrane region" description="Helical" evidence="1">
    <location>
        <begin position="39"/>
        <end position="59"/>
    </location>
</feature>
<accession>L9VDR8</accession>
<gene>
    <name evidence="2" type="ORF">C497_13408</name>
</gene>
<dbReference type="Pfam" id="PF26119">
    <property type="entry name" value="DUF8036"/>
    <property type="match status" value="1"/>
</dbReference>
<feature type="transmembrane region" description="Helical" evidence="1">
    <location>
        <begin position="71"/>
        <end position="92"/>
    </location>
</feature>
<evidence type="ECO:0000256" key="1">
    <source>
        <dbReference type="SAM" id="Phobius"/>
    </source>
</evidence>
<dbReference type="AlphaFoldDB" id="L9VDR8"/>
<dbReference type="Proteomes" id="UP000011645">
    <property type="component" value="Unassembled WGS sequence"/>
</dbReference>
<feature type="transmembrane region" description="Helical" evidence="1">
    <location>
        <begin position="112"/>
        <end position="132"/>
    </location>
</feature>
<keyword evidence="3" id="KW-1185">Reference proteome</keyword>
<organism evidence="2 3">
    <name type="scientific">Halalkalicoccus jeotgali (strain DSM 18796 / CECT 7217 / JCM 14584 / KCTC 4019 / B3)</name>
    <dbReference type="NCBI Taxonomy" id="795797"/>
    <lineage>
        <taxon>Archaea</taxon>
        <taxon>Methanobacteriati</taxon>
        <taxon>Methanobacteriota</taxon>
        <taxon>Stenosarchaea group</taxon>
        <taxon>Halobacteria</taxon>
        <taxon>Halobacteriales</taxon>
        <taxon>Halococcaceae</taxon>
        <taxon>Halalkalicoccus</taxon>
    </lineage>
</organism>
<dbReference type="OrthoDB" id="205211at2157"/>
<evidence type="ECO:0000313" key="3">
    <source>
        <dbReference type="Proteomes" id="UP000011645"/>
    </source>
</evidence>
<dbReference type="PATRIC" id="fig|795797.19.peg.2517"/>
<proteinExistence type="predicted"/>
<keyword evidence="1" id="KW-1133">Transmembrane helix</keyword>
<name>L9VDR8_HALJB</name>
<sequence length="133" mass="14629">MGPWTAAIATTIGAPPIPPSLVATVWAPLQTDPGIWPTVARISVSANVLLLAVLGAIWARNYWQFRSKHTLGLLVFSILLLAENALALYYYMIDPMLAGWFATAVPAIAWRAMMLLHVLETVALLFLAWVTWD</sequence>
<comment type="caution">
    <text evidence="2">The sequence shown here is derived from an EMBL/GenBank/DDBJ whole genome shotgun (WGS) entry which is preliminary data.</text>
</comment>
<reference evidence="2 3" key="1">
    <citation type="journal article" date="2014" name="PLoS Genet.">
        <title>Phylogenetically driven sequencing of extremely halophilic archaea reveals strategies for static and dynamic osmo-response.</title>
        <authorList>
            <person name="Becker E.A."/>
            <person name="Seitzer P.M."/>
            <person name="Tritt A."/>
            <person name="Larsen D."/>
            <person name="Krusor M."/>
            <person name="Yao A.I."/>
            <person name="Wu D."/>
            <person name="Madern D."/>
            <person name="Eisen J.A."/>
            <person name="Darling A.E."/>
            <person name="Facciotti M.T."/>
        </authorList>
    </citation>
    <scope>NUCLEOTIDE SEQUENCE [LARGE SCALE GENOMIC DNA]</scope>
    <source>
        <strain evidence="3">DSM 18796 / CECT 7217 / JCM 14584 / KCTC 4019 / B3</strain>
    </source>
</reference>
<keyword evidence="1" id="KW-0812">Transmembrane</keyword>
<dbReference type="InterPro" id="IPR058349">
    <property type="entry name" value="DUF8036"/>
</dbReference>
<protein>
    <submittedName>
        <fullName evidence="2">Uncharacterized protein</fullName>
    </submittedName>
</protein>
<keyword evidence="1" id="KW-0472">Membrane</keyword>
<dbReference type="EMBL" id="AOHV01000035">
    <property type="protein sequence ID" value="ELY35186.1"/>
    <property type="molecule type" value="Genomic_DNA"/>
</dbReference>
<evidence type="ECO:0000313" key="2">
    <source>
        <dbReference type="EMBL" id="ELY35186.1"/>
    </source>
</evidence>